<comment type="caution">
    <text evidence="3">The sequence shown here is derived from an EMBL/GenBank/DDBJ whole genome shotgun (WGS) entry which is preliminary data.</text>
</comment>
<dbReference type="Proteomes" id="UP000282876">
    <property type="component" value="Unassembled WGS sequence"/>
</dbReference>
<protein>
    <submittedName>
        <fullName evidence="3">Uncharacterized protein</fullName>
    </submittedName>
</protein>
<keyword evidence="2" id="KW-0472">Membrane</keyword>
<feature type="transmembrane region" description="Helical" evidence="2">
    <location>
        <begin position="6"/>
        <end position="26"/>
    </location>
</feature>
<keyword evidence="1" id="KW-0175">Coiled coil</keyword>
<dbReference type="EMBL" id="RCSS01000203">
    <property type="protein sequence ID" value="RVD92493.1"/>
    <property type="molecule type" value="Genomic_DNA"/>
</dbReference>
<accession>A0A437AMW8</accession>
<keyword evidence="2" id="KW-1133">Transmembrane helix</keyword>
<sequence>MNLTKYLITFLIFVSVTIFSTAGVLMGNRNSSTAASNINQSYKPIIIRNIILKNDKSKPQKRSVIDENIQSNSTNVLDLVLGNVKEIKLKKGDLVSLYFKTEDLKLNAEEINEFVDNFEKEMSELATVTDQENKTVRRISVRILEKHYSLLEKLKNLKNELENSKKLFNELTVNNEKSKAKDLDKTILWGSEYDAKYTDELLNELKDDTERSKKILNIYRKSVCYYDQVYENINSMFEIFFYSYEFDTVKFNKEELRDLFNFLRVREFDYAFEKVSFDDFTLSINIQIEKLRMFSNINFITKDFYLKFKEFLESVANLANDLAKEINQYSDKWSFAKKKIVRFIEKMEDAFNEDE</sequence>
<keyword evidence="2" id="KW-0812">Transmembrane</keyword>
<evidence type="ECO:0000313" key="4">
    <source>
        <dbReference type="Proteomes" id="UP000282876"/>
    </source>
</evidence>
<dbReference type="AlphaFoldDB" id="A0A437AMW8"/>
<evidence type="ECO:0000256" key="2">
    <source>
        <dbReference type="SAM" id="Phobius"/>
    </source>
</evidence>
<keyword evidence="4" id="KW-1185">Reference proteome</keyword>
<dbReference type="VEuPathDB" id="MicrosporidiaDB:TUBRATIS_009970"/>
<name>A0A437AMW8_9MICR</name>
<gene>
    <name evidence="3" type="ORF">TUBRATIS_009970</name>
</gene>
<reference evidence="3 4" key="1">
    <citation type="submission" date="2018-10" db="EMBL/GenBank/DDBJ databases">
        <title>Draft genome sequence of the microsporidian Tubulinosema ratisbonensis.</title>
        <authorList>
            <person name="Polonais V."/>
            <person name="Peyretaillade E."/>
            <person name="Niehus S."/>
            <person name="Wawrzyniak I."/>
            <person name="Franchet A."/>
            <person name="Gaspin C."/>
            <person name="Reichstadt M."/>
            <person name="Belser C."/>
            <person name="Labadie K."/>
            <person name="Delbac F."/>
            <person name="Ferrandon D."/>
        </authorList>
    </citation>
    <scope>NUCLEOTIDE SEQUENCE [LARGE SCALE GENOMIC DNA]</scope>
    <source>
        <strain evidence="3 4">Franzen</strain>
    </source>
</reference>
<evidence type="ECO:0000313" key="3">
    <source>
        <dbReference type="EMBL" id="RVD92493.1"/>
    </source>
</evidence>
<organism evidence="3 4">
    <name type="scientific">Tubulinosema ratisbonensis</name>
    <dbReference type="NCBI Taxonomy" id="291195"/>
    <lineage>
        <taxon>Eukaryota</taxon>
        <taxon>Fungi</taxon>
        <taxon>Fungi incertae sedis</taxon>
        <taxon>Microsporidia</taxon>
        <taxon>Tubulinosematoidea</taxon>
        <taxon>Tubulinosematidae</taxon>
        <taxon>Tubulinosema</taxon>
    </lineage>
</organism>
<proteinExistence type="predicted"/>
<evidence type="ECO:0000256" key="1">
    <source>
        <dbReference type="SAM" id="Coils"/>
    </source>
</evidence>
<feature type="coiled-coil region" evidence="1">
    <location>
        <begin position="144"/>
        <end position="174"/>
    </location>
</feature>